<dbReference type="InterPro" id="IPR024442">
    <property type="entry name" value="Transposase_Zn_ribbon"/>
</dbReference>
<proteinExistence type="predicted"/>
<dbReference type="EMBL" id="BARS01017684">
    <property type="protein sequence ID" value="GAF86721.1"/>
    <property type="molecule type" value="Genomic_DNA"/>
</dbReference>
<evidence type="ECO:0000259" key="1">
    <source>
        <dbReference type="Pfam" id="PF12760"/>
    </source>
</evidence>
<dbReference type="Pfam" id="PF12760">
    <property type="entry name" value="Zn_ribbon_IS1595"/>
    <property type="match status" value="1"/>
</dbReference>
<evidence type="ECO:0000313" key="2">
    <source>
        <dbReference type="EMBL" id="GAF86721.1"/>
    </source>
</evidence>
<gene>
    <name evidence="2" type="ORF">S01H1_28884</name>
</gene>
<organism evidence="2">
    <name type="scientific">marine sediment metagenome</name>
    <dbReference type="NCBI Taxonomy" id="412755"/>
    <lineage>
        <taxon>unclassified sequences</taxon>
        <taxon>metagenomes</taxon>
        <taxon>ecological metagenomes</taxon>
    </lineage>
</organism>
<name>X0THE3_9ZZZZ</name>
<feature type="domain" description="Transposase zinc-ribbon" evidence="1">
    <location>
        <begin position="15"/>
        <end position="50"/>
    </location>
</feature>
<reference evidence="2" key="1">
    <citation type="journal article" date="2014" name="Front. Microbiol.">
        <title>High frequency of phylogenetically diverse reductive dehalogenase-homologous genes in deep subseafloor sedimentary metagenomes.</title>
        <authorList>
            <person name="Kawai M."/>
            <person name="Futagami T."/>
            <person name="Toyoda A."/>
            <person name="Takaki Y."/>
            <person name="Nishi S."/>
            <person name="Hori S."/>
            <person name="Arai W."/>
            <person name="Tsubouchi T."/>
            <person name="Morono Y."/>
            <person name="Uchiyama I."/>
            <person name="Ito T."/>
            <person name="Fujiyama A."/>
            <person name="Inagaki F."/>
            <person name="Takami H."/>
        </authorList>
    </citation>
    <scope>NUCLEOTIDE SEQUENCE</scope>
    <source>
        <strain evidence="2">Expedition CK06-06</strain>
    </source>
</reference>
<accession>X0THE3</accession>
<sequence length="51" mass="6314">MKAPATLDEFYRMFPTERRCWEILRRVRWPHGFRCPRCEGRKAHRLRARGL</sequence>
<protein>
    <recommendedName>
        <fullName evidence="1">Transposase zinc-ribbon domain-containing protein</fullName>
    </recommendedName>
</protein>
<comment type="caution">
    <text evidence="2">The sequence shown here is derived from an EMBL/GenBank/DDBJ whole genome shotgun (WGS) entry which is preliminary data.</text>
</comment>
<dbReference type="AlphaFoldDB" id="X0THE3"/>
<feature type="non-terminal residue" evidence="2">
    <location>
        <position position="51"/>
    </location>
</feature>